<dbReference type="SUPFAM" id="SSF158235">
    <property type="entry name" value="SOCS box-like"/>
    <property type="match status" value="1"/>
</dbReference>
<comment type="caution">
    <text evidence="2">The sequence shown here is derived from an EMBL/GenBank/DDBJ whole genome shotgun (WGS) entry which is preliminary data.</text>
</comment>
<feature type="non-terminal residue" evidence="2">
    <location>
        <position position="459"/>
    </location>
</feature>
<gene>
    <name evidence="2" type="ORF">LARSCL_LOCUS16693</name>
</gene>
<dbReference type="AlphaFoldDB" id="A0AAV2B3I7"/>
<dbReference type="EMBL" id="CAXIEN010000270">
    <property type="protein sequence ID" value="CAL1290768.1"/>
    <property type="molecule type" value="Genomic_DNA"/>
</dbReference>
<dbReference type="Pfam" id="PF07525">
    <property type="entry name" value="SOCS_box"/>
    <property type="match status" value="1"/>
</dbReference>
<dbReference type="Proteomes" id="UP001497382">
    <property type="component" value="Unassembled WGS sequence"/>
</dbReference>
<evidence type="ECO:0000259" key="1">
    <source>
        <dbReference type="PROSITE" id="PS50225"/>
    </source>
</evidence>
<protein>
    <recommendedName>
        <fullName evidence="1">SOCS box domain-containing protein</fullName>
    </recommendedName>
</protein>
<dbReference type="CDD" id="cd03716">
    <property type="entry name" value="SOCS_ASB_like"/>
    <property type="match status" value="1"/>
</dbReference>
<organism evidence="2 3">
    <name type="scientific">Larinioides sclopetarius</name>
    <dbReference type="NCBI Taxonomy" id="280406"/>
    <lineage>
        <taxon>Eukaryota</taxon>
        <taxon>Metazoa</taxon>
        <taxon>Ecdysozoa</taxon>
        <taxon>Arthropoda</taxon>
        <taxon>Chelicerata</taxon>
        <taxon>Arachnida</taxon>
        <taxon>Araneae</taxon>
        <taxon>Araneomorphae</taxon>
        <taxon>Entelegynae</taxon>
        <taxon>Araneoidea</taxon>
        <taxon>Araneidae</taxon>
        <taxon>Larinioides</taxon>
    </lineage>
</organism>
<name>A0AAV2B3I7_9ARAC</name>
<dbReference type="GO" id="GO:0035556">
    <property type="term" value="P:intracellular signal transduction"/>
    <property type="evidence" value="ECO:0007669"/>
    <property type="project" value="InterPro"/>
</dbReference>
<feature type="domain" description="SOCS box" evidence="1">
    <location>
        <begin position="412"/>
        <end position="453"/>
    </location>
</feature>
<feature type="non-terminal residue" evidence="2">
    <location>
        <position position="1"/>
    </location>
</feature>
<evidence type="ECO:0000313" key="2">
    <source>
        <dbReference type="EMBL" id="CAL1290768.1"/>
    </source>
</evidence>
<sequence>FVRNLPGNIENDSEIAIVSFHILDSRNFSKKKKKISYSATMALKNDFLLFMEFERTGYKNRFQVEDLISPPDIVQHSFIVQHSLTPLDLEISQSYRYMTKILRIPSRKAYNRVINTEEKCQKLHAPTRKRLIYKLNLDLPKTRQWSLKQESPPRCTTSCIVPPLIAGVVVRDVTYTSRLAKFFFHACVKIDDNEKIMKWFMKRNDLKPYFTEFMNENALSRFVDRMLLESTDLELVKTCLRGLPLRLLTHEQNPGRVRDLLYLAHRRGGRLEREILSCHFADYCFSHYSLMFVGEVLKFLNAPHLCQGFLKRLSELISEIRHEFYRSDSARSMRGKNERRYALLQHLHWTYLSRSHNPSAASESLQLIWNSVPDPFITCSELFTEFQRLEPEENASMYDFYAEAVGDHDDVEPRSLKHLCRCAIRYQLWICMQWLPEGIEKTGLPASLQSYLKLEKQVQ</sequence>
<accession>A0AAV2B3I7</accession>
<dbReference type="InterPro" id="IPR001496">
    <property type="entry name" value="SOCS_box"/>
</dbReference>
<dbReference type="Gene3D" id="1.10.750.20">
    <property type="entry name" value="SOCS box"/>
    <property type="match status" value="1"/>
</dbReference>
<dbReference type="SMART" id="SM00969">
    <property type="entry name" value="SOCS_box"/>
    <property type="match status" value="1"/>
</dbReference>
<evidence type="ECO:0000313" key="3">
    <source>
        <dbReference type="Proteomes" id="UP001497382"/>
    </source>
</evidence>
<keyword evidence="3" id="KW-1185">Reference proteome</keyword>
<proteinExistence type="predicted"/>
<dbReference type="PROSITE" id="PS50225">
    <property type="entry name" value="SOCS"/>
    <property type="match status" value="1"/>
</dbReference>
<reference evidence="2 3" key="1">
    <citation type="submission" date="2024-04" db="EMBL/GenBank/DDBJ databases">
        <authorList>
            <person name="Rising A."/>
            <person name="Reimegard J."/>
            <person name="Sonavane S."/>
            <person name="Akerstrom W."/>
            <person name="Nylinder S."/>
            <person name="Hedman E."/>
            <person name="Kallberg Y."/>
        </authorList>
    </citation>
    <scope>NUCLEOTIDE SEQUENCE [LARGE SCALE GENOMIC DNA]</scope>
</reference>
<dbReference type="InterPro" id="IPR036036">
    <property type="entry name" value="SOCS_box-like_dom_sf"/>
</dbReference>